<protein>
    <recommendedName>
        <fullName evidence="2">histidine kinase</fullName>
        <ecNumber evidence="2">2.7.13.3</ecNumber>
    </recommendedName>
</protein>
<dbReference type="Pfam" id="PF08448">
    <property type="entry name" value="PAS_4"/>
    <property type="match status" value="1"/>
</dbReference>
<dbReference type="EC" id="2.7.13.3" evidence="2"/>
<dbReference type="InterPro" id="IPR035965">
    <property type="entry name" value="PAS-like_dom_sf"/>
</dbReference>
<dbReference type="EMBL" id="JABURA010000001">
    <property type="protein sequence ID" value="NUB89597.1"/>
    <property type="molecule type" value="Genomic_DNA"/>
</dbReference>
<dbReference type="NCBIfam" id="TIGR00229">
    <property type="entry name" value="sensory_box"/>
    <property type="match status" value="1"/>
</dbReference>
<feature type="region of interest" description="Disordered" evidence="9">
    <location>
        <begin position="124"/>
        <end position="157"/>
    </location>
</feature>
<evidence type="ECO:0000256" key="9">
    <source>
        <dbReference type="SAM" id="MobiDB-lite"/>
    </source>
</evidence>
<dbReference type="SMART" id="SM00388">
    <property type="entry name" value="HisKA"/>
    <property type="match status" value="1"/>
</dbReference>
<dbReference type="SUPFAM" id="SSF55785">
    <property type="entry name" value="PYP-like sensor domain (PAS domain)"/>
    <property type="match status" value="1"/>
</dbReference>
<dbReference type="InterPro" id="IPR013656">
    <property type="entry name" value="PAS_4"/>
</dbReference>
<evidence type="ECO:0000256" key="1">
    <source>
        <dbReference type="ARBA" id="ARBA00000085"/>
    </source>
</evidence>
<feature type="domain" description="PAS" evidence="12">
    <location>
        <begin position="157"/>
        <end position="227"/>
    </location>
</feature>
<dbReference type="InterPro" id="IPR001789">
    <property type="entry name" value="Sig_transdc_resp-reg_receiver"/>
</dbReference>
<feature type="compositionally biased region" description="Low complexity" evidence="9">
    <location>
        <begin position="342"/>
        <end position="360"/>
    </location>
</feature>
<dbReference type="PROSITE" id="PS50110">
    <property type="entry name" value="RESPONSE_REGULATORY"/>
    <property type="match status" value="1"/>
</dbReference>
<dbReference type="Gene3D" id="3.30.450.40">
    <property type="match status" value="1"/>
</dbReference>
<keyword evidence="3" id="KW-0597">Phosphoprotein</keyword>
<evidence type="ECO:0000313" key="14">
    <source>
        <dbReference type="EMBL" id="NUB89597.1"/>
    </source>
</evidence>
<dbReference type="CDD" id="cd00075">
    <property type="entry name" value="HATPase"/>
    <property type="match status" value="1"/>
</dbReference>
<comment type="caution">
    <text evidence="7">Lacks conserved residue(s) required for the propagation of feature annotation.</text>
</comment>
<evidence type="ECO:0000259" key="12">
    <source>
        <dbReference type="PROSITE" id="PS50112"/>
    </source>
</evidence>
<evidence type="ECO:0000256" key="3">
    <source>
        <dbReference type="ARBA" id="ARBA00022553"/>
    </source>
</evidence>
<dbReference type="OrthoDB" id="8127at2157"/>
<feature type="compositionally biased region" description="Basic and acidic residues" evidence="9">
    <location>
        <begin position="632"/>
        <end position="643"/>
    </location>
</feature>
<dbReference type="CDD" id="cd00082">
    <property type="entry name" value="HisKA"/>
    <property type="match status" value="1"/>
</dbReference>
<keyword evidence="4" id="KW-0808">Transferase</keyword>
<dbReference type="InterPro" id="IPR011006">
    <property type="entry name" value="CheY-like_superfamily"/>
</dbReference>
<dbReference type="InterPro" id="IPR050736">
    <property type="entry name" value="Sensor_HK_Regulatory"/>
</dbReference>
<dbReference type="SUPFAM" id="SSF55781">
    <property type="entry name" value="GAF domain-like"/>
    <property type="match status" value="1"/>
</dbReference>
<evidence type="ECO:0000256" key="2">
    <source>
        <dbReference type="ARBA" id="ARBA00012438"/>
    </source>
</evidence>
<comment type="caution">
    <text evidence="14">The sequence shown here is derived from an EMBL/GenBank/DDBJ whole genome shotgun (WGS) entry which is preliminary data.</text>
</comment>
<dbReference type="Gene3D" id="1.10.287.130">
    <property type="match status" value="1"/>
</dbReference>
<evidence type="ECO:0000256" key="8">
    <source>
        <dbReference type="SAM" id="Coils"/>
    </source>
</evidence>
<proteinExistence type="predicted"/>
<dbReference type="SUPFAM" id="SSF52172">
    <property type="entry name" value="CheY-like"/>
    <property type="match status" value="1"/>
</dbReference>
<dbReference type="SMART" id="SM00091">
    <property type="entry name" value="PAS"/>
    <property type="match status" value="1"/>
</dbReference>
<dbReference type="CDD" id="cd00130">
    <property type="entry name" value="PAS"/>
    <property type="match status" value="1"/>
</dbReference>
<organism evidence="14 15">
    <name type="scientific">Haloterrigena gelatinilytica</name>
    <dbReference type="NCBI Taxonomy" id="2741724"/>
    <lineage>
        <taxon>Archaea</taxon>
        <taxon>Methanobacteriati</taxon>
        <taxon>Methanobacteriota</taxon>
        <taxon>Stenosarchaea group</taxon>
        <taxon>Halobacteria</taxon>
        <taxon>Halobacteriales</taxon>
        <taxon>Natrialbaceae</taxon>
        <taxon>Haloterrigena</taxon>
    </lineage>
</organism>
<feature type="compositionally biased region" description="Basic and acidic residues" evidence="9">
    <location>
        <begin position="137"/>
        <end position="157"/>
    </location>
</feature>
<keyword evidence="6" id="KW-0902">Two-component regulatory system</keyword>
<feature type="domain" description="PAC" evidence="13">
    <location>
        <begin position="232"/>
        <end position="284"/>
    </location>
</feature>
<dbReference type="InterPro" id="IPR004358">
    <property type="entry name" value="Sig_transdc_His_kin-like_C"/>
</dbReference>
<dbReference type="InterPro" id="IPR003018">
    <property type="entry name" value="GAF"/>
</dbReference>
<dbReference type="Gene3D" id="3.30.565.10">
    <property type="entry name" value="Histidine kinase-like ATPase, C-terminal domain"/>
    <property type="match status" value="1"/>
</dbReference>
<dbReference type="InterPro" id="IPR003661">
    <property type="entry name" value="HisK_dim/P_dom"/>
</dbReference>
<dbReference type="SMART" id="SM00448">
    <property type="entry name" value="REC"/>
    <property type="match status" value="1"/>
</dbReference>
<dbReference type="GO" id="GO:0000155">
    <property type="term" value="F:phosphorelay sensor kinase activity"/>
    <property type="evidence" value="ECO:0007669"/>
    <property type="project" value="InterPro"/>
</dbReference>
<evidence type="ECO:0000259" key="11">
    <source>
        <dbReference type="PROSITE" id="PS50110"/>
    </source>
</evidence>
<evidence type="ECO:0000256" key="4">
    <source>
        <dbReference type="ARBA" id="ARBA00022679"/>
    </source>
</evidence>
<keyword evidence="5" id="KW-0418">Kinase</keyword>
<dbReference type="InterPro" id="IPR003594">
    <property type="entry name" value="HATPase_dom"/>
</dbReference>
<feature type="domain" description="Response regulatory" evidence="11">
    <location>
        <begin position="5"/>
        <end position="125"/>
    </location>
</feature>
<dbReference type="Gene3D" id="3.30.450.20">
    <property type="entry name" value="PAS domain"/>
    <property type="match status" value="1"/>
</dbReference>
<dbReference type="AlphaFoldDB" id="A0A8J8GKT0"/>
<dbReference type="Pfam" id="PF02518">
    <property type="entry name" value="HATPase_c"/>
    <property type="match status" value="1"/>
</dbReference>
<dbReference type="SUPFAM" id="SSF47384">
    <property type="entry name" value="Homodimeric domain of signal transducing histidine kinase"/>
    <property type="match status" value="1"/>
</dbReference>
<name>A0A8J8GKT0_9EURY</name>
<dbReference type="PANTHER" id="PTHR43711:SF1">
    <property type="entry name" value="HISTIDINE KINASE 1"/>
    <property type="match status" value="1"/>
</dbReference>
<feature type="region of interest" description="Disordered" evidence="9">
    <location>
        <begin position="608"/>
        <end position="701"/>
    </location>
</feature>
<dbReference type="Gene3D" id="3.40.50.2300">
    <property type="match status" value="1"/>
</dbReference>
<evidence type="ECO:0000256" key="7">
    <source>
        <dbReference type="PROSITE-ProRule" id="PRU00169"/>
    </source>
</evidence>
<evidence type="ECO:0000256" key="6">
    <source>
        <dbReference type="ARBA" id="ARBA00023012"/>
    </source>
</evidence>
<dbReference type="PANTHER" id="PTHR43711">
    <property type="entry name" value="TWO-COMPONENT HISTIDINE KINASE"/>
    <property type="match status" value="1"/>
</dbReference>
<dbReference type="RefSeq" id="WP_174701017.1">
    <property type="nucleotide sequence ID" value="NZ_JABURA010000001.1"/>
</dbReference>
<dbReference type="PROSITE" id="PS50112">
    <property type="entry name" value="PAS"/>
    <property type="match status" value="1"/>
</dbReference>
<dbReference type="SMART" id="SM00065">
    <property type="entry name" value="GAF"/>
    <property type="match status" value="1"/>
</dbReference>
<dbReference type="SUPFAM" id="SSF55874">
    <property type="entry name" value="ATPase domain of HSP90 chaperone/DNA topoisomerase II/histidine kinase"/>
    <property type="match status" value="2"/>
</dbReference>
<feature type="coiled-coil region" evidence="8">
    <location>
        <begin position="451"/>
        <end position="494"/>
    </location>
</feature>
<dbReference type="SMART" id="SM00387">
    <property type="entry name" value="HATPase_c"/>
    <property type="match status" value="1"/>
</dbReference>
<dbReference type="PRINTS" id="PR00344">
    <property type="entry name" value="BCTRLSENSOR"/>
</dbReference>
<dbReference type="InterPro" id="IPR029016">
    <property type="entry name" value="GAF-like_dom_sf"/>
</dbReference>
<dbReference type="Proteomes" id="UP000728647">
    <property type="component" value="Unassembled WGS sequence"/>
</dbReference>
<dbReference type="InterPro" id="IPR000014">
    <property type="entry name" value="PAS"/>
</dbReference>
<dbReference type="InterPro" id="IPR000700">
    <property type="entry name" value="PAS-assoc_C"/>
</dbReference>
<dbReference type="PROSITE" id="PS50113">
    <property type="entry name" value="PAC"/>
    <property type="match status" value="1"/>
</dbReference>
<accession>A0A8J8GKT0</accession>
<dbReference type="InterPro" id="IPR005467">
    <property type="entry name" value="His_kinase_dom"/>
</dbReference>
<dbReference type="Pfam" id="PF13185">
    <property type="entry name" value="GAF_2"/>
    <property type="match status" value="1"/>
</dbReference>
<gene>
    <name evidence="14" type="ORF">HT576_00925</name>
</gene>
<dbReference type="PROSITE" id="PS50109">
    <property type="entry name" value="HIS_KIN"/>
    <property type="match status" value="1"/>
</dbReference>
<evidence type="ECO:0000259" key="10">
    <source>
        <dbReference type="PROSITE" id="PS50109"/>
    </source>
</evidence>
<reference evidence="14" key="1">
    <citation type="submission" date="2020-06" db="EMBL/GenBank/DDBJ databases">
        <title>Haloterrigena sp. nov., an extremely halophilic archaeon isolated from a saline sediment.</title>
        <authorList>
            <person name="Liu B.-B."/>
        </authorList>
    </citation>
    <scope>NUCLEOTIDE SEQUENCE</scope>
    <source>
        <strain evidence="14">SYSU A121-1</strain>
    </source>
</reference>
<dbReference type="InterPro" id="IPR036097">
    <property type="entry name" value="HisK_dim/P_sf"/>
</dbReference>
<comment type="catalytic activity">
    <reaction evidence="1">
        <text>ATP + protein L-histidine = ADP + protein N-phospho-L-histidine.</text>
        <dbReference type="EC" id="2.7.13.3"/>
    </reaction>
</comment>
<dbReference type="InterPro" id="IPR036890">
    <property type="entry name" value="HATPase_C_sf"/>
</dbReference>
<evidence type="ECO:0000256" key="5">
    <source>
        <dbReference type="ARBA" id="ARBA00022777"/>
    </source>
</evidence>
<evidence type="ECO:0000259" key="13">
    <source>
        <dbReference type="PROSITE" id="PS50113"/>
    </source>
</evidence>
<evidence type="ECO:0000313" key="15">
    <source>
        <dbReference type="Proteomes" id="UP000728647"/>
    </source>
</evidence>
<feature type="region of interest" description="Disordered" evidence="9">
    <location>
        <begin position="329"/>
        <end position="366"/>
    </location>
</feature>
<keyword evidence="8" id="KW-0175">Coiled coil</keyword>
<sequence>MPSKAVLYVDPDETARRRLSRDLAADAAIELEAVATAAALRDALADGSSACACVVTEYRLDGPETDALALYDSLRADGLATAPFLLYTADGSETLASEAITAGFSGYVPKGRTDSVERLREQLQTVGGPDANRAGRARTDQRAAPRDPNRDREHEQDLERYRTLVETVGDSMYVLDADGRIEMANEAMAAVLETTRDELLGRPVDDFVADGDAGRIRSTLDELRTAGDRAWETTDVTVEFTDGAICDAEANVAPLIEDDGALAGSVGVVRDVSDRKERERRIRKLHDGTRRLMAATETDEIARVVTEIAADALDFDLNSVHLYEPDVLTRSTADSPGDGSADEPAAADGTADPTDPAASDGADRGGLVPVAMSDRVLELFDGIPSNIEPGGGIAWDAYEAGEAIVHGDVRQAPNVRNPETPIRSEAHVPLGDHGVFIVSSLETNDFDPEALTLARILAANAEAALDRAEREGELAEHGRELERQNERLEAFASTVSHDLRNPLTLATGHLELLAGRIDGDDETDRHVDELEWALTRMDELVENVLTLARSGRRLTETEPVDLAAVVERAERTVEGDLEVVCDGSLPTVDGDEERLRVLFENVFRNAVEHGSTSPPSHAQEDAVEHGSTSPDSHARQDDGRHTASSESSVADAPEDAVEHGSTSPPSHAPEDAVEHGSATLGFQGTQEDLDEETTNRGERDGETVTVTVEPTLEGFAIADDGPGIPPGERDRVLEWGYSTDTEGTGFGLAIVAEVVEAHGWSVAVEESDAGGLRLAVSIPS</sequence>
<dbReference type="Pfam" id="PF00512">
    <property type="entry name" value="HisKA"/>
    <property type="match status" value="1"/>
</dbReference>
<feature type="domain" description="Histidine kinase" evidence="10">
    <location>
        <begin position="494"/>
        <end position="780"/>
    </location>
</feature>